<dbReference type="InterPro" id="IPR036728">
    <property type="entry name" value="PBP_GOBP_sf"/>
</dbReference>
<accession>L0MXD8</accession>
<keyword evidence="2" id="KW-0964">Secreted</keyword>
<feature type="chain" id="PRO_5003946754" evidence="4">
    <location>
        <begin position="22"/>
        <end position="140"/>
    </location>
</feature>
<proteinExistence type="evidence at transcript level"/>
<evidence type="ECO:0000313" key="5">
    <source>
        <dbReference type="EMBL" id="BAM69129.1"/>
    </source>
</evidence>
<evidence type="ECO:0000256" key="2">
    <source>
        <dbReference type="ARBA" id="ARBA00022525"/>
    </source>
</evidence>
<dbReference type="GO" id="GO:0005549">
    <property type="term" value="F:odorant binding"/>
    <property type="evidence" value="ECO:0007669"/>
    <property type="project" value="InterPro"/>
</dbReference>
<comment type="subcellular location">
    <subcellularLocation>
        <location evidence="1">Secreted</location>
    </subcellularLocation>
</comment>
<dbReference type="AlphaFoldDB" id="L0MXD8"/>
<evidence type="ECO:0000256" key="3">
    <source>
        <dbReference type="ARBA" id="ARBA00022656"/>
    </source>
</evidence>
<keyword evidence="3" id="KW-0800">Toxin</keyword>
<sequence>MMKYQCFVLIAIFFWIGQSRAENPERKCIRELARTDEVCILHCSYSYYGFTDENYRITKKHIETFRDVLISYNAVPGNEKNKLFDHIKACADAANATKPKSHNDKCYKIIHYYRCVVDGKVLSWNSYAAAIIKYDKTKDV</sequence>
<evidence type="ECO:0000256" key="1">
    <source>
        <dbReference type="ARBA" id="ARBA00004613"/>
    </source>
</evidence>
<protein>
    <submittedName>
        <fullName evidence="5">Uncharacterized protein</fullName>
    </submittedName>
</protein>
<dbReference type="GO" id="GO:0005576">
    <property type="term" value="C:extracellular region"/>
    <property type="evidence" value="ECO:0007669"/>
    <property type="project" value="UniProtKB-SubCell"/>
</dbReference>
<evidence type="ECO:0000256" key="4">
    <source>
        <dbReference type="SAM" id="SignalP"/>
    </source>
</evidence>
<name>L0MXD8_LUTAY</name>
<reference evidence="5" key="1">
    <citation type="journal article" date="2013" name="Infect. Genet. Evol.">
        <title>Analysis of salivary gland transcripts of the sand fly Lutzomyia ayacuchensis, a vector of Andean-type cutaneous leishmaniasis.</title>
        <authorList>
            <person name="Kato H."/>
            <person name="Jochim R.C."/>
            <person name="Gomez E.A."/>
            <person name="Uezato H."/>
            <person name="Mimori T."/>
            <person name="Korenaga M."/>
            <person name="Sakurai T."/>
            <person name="Katakura K."/>
            <person name="Valenzuela J.G."/>
            <person name="Hashiguchi Y."/>
        </authorList>
    </citation>
    <scope>NUCLEOTIDE SEQUENCE</scope>
    <source>
        <tissue evidence="5">Salivary gland</tissue>
    </source>
</reference>
<keyword evidence="4" id="KW-0732">Signal</keyword>
<dbReference type="Gene3D" id="1.10.238.20">
    <property type="entry name" value="Pheromone/general odorant binding protein domain"/>
    <property type="match status" value="1"/>
</dbReference>
<dbReference type="GO" id="GO:0090729">
    <property type="term" value="F:toxin activity"/>
    <property type="evidence" value="ECO:0007669"/>
    <property type="project" value="UniProtKB-KW"/>
</dbReference>
<dbReference type="SUPFAM" id="SSF47565">
    <property type="entry name" value="Insect pheromone/odorant-binding proteins"/>
    <property type="match status" value="1"/>
</dbReference>
<dbReference type="EMBL" id="AK416788">
    <property type="protein sequence ID" value="BAM69129.1"/>
    <property type="molecule type" value="mRNA"/>
</dbReference>
<organism evidence="5">
    <name type="scientific">Lutzomyia ayacuchensis</name>
    <name type="common">Sand fly</name>
    <dbReference type="NCBI Taxonomy" id="252632"/>
    <lineage>
        <taxon>Eukaryota</taxon>
        <taxon>Metazoa</taxon>
        <taxon>Ecdysozoa</taxon>
        <taxon>Arthropoda</taxon>
        <taxon>Hexapoda</taxon>
        <taxon>Insecta</taxon>
        <taxon>Pterygota</taxon>
        <taxon>Neoptera</taxon>
        <taxon>Endopterygota</taxon>
        <taxon>Diptera</taxon>
        <taxon>Nematocera</taxon>
        <taxon>Psychodoidea</taxon>
        <taxon>Psychodidae</taxon>
        <taxon>Lutzomyia</taxon>
        <taxon>Helcocyrtomyia</taxon>
    </lineage>
</organism>
<feature type="signal peptide" evidence="4">
    <location>
        <begin position="1"/>
        <end position="21"/>
    </location>
</feature>